<dbReference type="AlphaFoldDB" id="A0A8T3VSS3"/>
<dbReference type="Pfam" id="PF03749">
    <property type="entry name" value="SfsA"/>
    <property type="match status" value="1"/>
</dbReference>
<comment type="similarity">
    <text evidence="1">Belongs to the SfsA family.</text>
</comment>
<dbReference type="Gene3D" id="2.40.50.580">
    <property type="match status" value="1"/>
</dbReference>
<feature type="domain" description="SfsA N-terminal OB" evidence="3">
    <location>
        <begin position="12"/>
        <end position="74"/>
    </location>
</feature>
<dbReference type="InterPro" id="IPR041465">
    <property type="entry name" value="SfsA_N"/>
</dbReference>
<dbReference type="EMBL" id="SUTG01000013">
    <property type="protein sequence ID" value="MBE6512321.1"/>
    <property type="molecule type" value="Genomic_DNA"/>
</dbReference>
<protein>
    <recommendedName>
        <fullName evidence="1">Sugar fermentation stimulation protein homolog</fullName>
    </recommendedName>
</protein>
<evidence type="ECO:0000313" key="5">
    <source>
        <dbReference type="Proteomes" id="UP000732619"/>
    </source>
</evidence>
<dbReference type="Gene3D" id="3.40.1350.60">
    <property type="match status" value="1"/>
</dbReference>
<dbReference type="GO" id="GO:0003677">
    <property type="term" value="F:DNA binding"/>
    <property type="evidence" value="ECO:0007669"/>
    <property type="project" value="InterPro"/>
</dbReference>
<organism evidence="4 5">
    <name type="scientific">Methanobrevibacter olleyae</name>
    <dbReference type="NCBI Taxonomy" id="294671"/>
    <lineage>
        <taxon>Archaea</taxon>
        <taxon>Methanobacteriati</taxon>
        <taxon>Methanobacteriota</taxon>
        <taxon>Methanomada group</taxon>
        <taxon>Methanobacteria</taxon>
        <taxon>Methanobacteriales</taxon>
        <taxon>Methanobacteriaceae</taxon>
        <taxon>Methanobrevibacter</taxon>
    </lineage>
</organism>
<reference evidence="4" key="1">
    <citation type="submission" date="2019-04" db="EMBL/GenBank/DDBJ databases">
        <title>Evolution of Biomass-Degrading Anaerobic Consortia Revealed by Metagenomics.</title>
        <authorList>
            <person name="Peng X."/>
        </authorList>
    </citation>
    <scope>NUCLEOTIDE SEQUENCE</scope>
    <source>
        <strain evidence="4">SIG14</strain>
    </source>
</reference>
<dbReference type="Proteomes" id="UP000732619">
    <property type="component" value="Unassembled WGS sequence"/>
</dbReference>
<evidence type="ECO:0000259" key="3">
    <source>
        <dbReference type="Pfam" id="PF17746"/>
    </source>
</evidence>
<dbReference type="PANTHER" id="PTHR30545">
    <property type="entry name" value="SUGAR FERMENTATION STIMULATION PROTEIN A"/>
    <property type="match status" value="1"/>
</dbReference>
<dbReference type="Pfam" id="PF17746">
    <property type="entry name" value="SfsA_N"/>
    <property type="match status" value="1"/>
</dbReference>
<dbReference type="NCBIfam" id="TIGR00230">
    <property type="entry name" value="sfsA"/>
    <property type="match status" value="1"/>
</dbReference>
<evidence type="ECO:0000313" key="4">
    <source>
        <dbReference type="EMBL" id="MBE6512321.1"/>
    </source>
</evidence>
<evidence type="ECO:0000259" key="2">
    <source>
        <dbReference type="Pfam" id="PF03749"/>
    </source>
</evidence>
<dbReference type="HAMAP" id="MF_00095">
    <property type="entry name" value="SfsA"/>
    <property type="match status" value="1"/>
</dbReference>
<gene>
    <name evidence="1 4" type="primary">sfsA</name>
    <name evidence="4" type="ORF">E7Z75_04125</name>
</gene>
<dbReference type="InterPro" id="IPR005224">
    <property type="entry name" value="SfsA"/>
</dbReference>
<dbReference type="InterPro" id="IPR040452">
    <property type="entry name" value="SfsA_C"/>
</dbReference>
<dbReference type="PANTHER" id="PTHR30545:SF2">
    <property type="entry name" value="SUGAR FERMENTATION STIMULATION PROTEIN A"/>
    <property type="match status" value="1"/>
</dbReference>
<accession>A0A8T3VSS3</accession>
<proteinExistence type="inferred from homology"/>
<comment type="caution">
    <text evidence="4">The sequence shown here is derived from an EMBL/GenBank/DDBJ whole genome shotgun (WGS) entry which is preliminary data.</text>
</comment>
<name>A0A8T3VSS3_METOL</name>
<sequence length="234" mass="26666">MTDLVKAIFRNRANRFIVEVELDGEIVKAHLPNTGRCKELLINGATVYLKPSDNPNRKTKYSLYFVENNGALVAMFSQEANKIVFDAIKRGKIKELSSYSILESEKSIGNSRIDIYLANEDSNNIVDETYIEVKSVTLIKDGVAQFPDAPTERGRKHLEELISLKKEGIRSVVFFLVEHPNGNSFRPNWENDPKFSETLNKAYDEGVEILVYKTENTLDSIELVEESLDFDLRK</sequence>
<feature type="domain" description="Sugar fermentation stimulation protein C-terminal" evidence="2">
    <location>
        <begin position="80"/>
        <end position="217"/>
    </location>
</feature>
<dbReference type="CDD" id="cd22359">
    <property type="entry name" value="SfsA-like_bacterial"/>
    <property type="match status" value="1"/>
</dbReference>
<evidence type="ECO:0000256" key="1">
    <source>
        <dbReference type="HAMAP-Rule" id="MF_00095"/>
    </source>
</evidence>